<proteinExistence type="predicted"/>
<dbReference type="InterPro" id="IPR013083">
    <property type="entry name" value="Znf_RING/FYVE/PHD"/>
</dbReference>
<keyword evidence="2 4" id="KW-0863">Zinc-finger</keyword>
<dbReference type="SMART" id="SM00184">
    <property type="entry name" value="RING"/>
    <property type="match status" value="1"/>
</dbReference>
<dbReference type="Pfam" id="PF13920">
    <property type="entry name" value="zf-C3HC4_3"/>
    <property type="match status" value="1"/>
</dbReference>
<name>A0A7S1LQ93_ALECA</name>
<reference evidence="6" key="1">
    <citation type="submission" date="2021-01" db="EMBL/GenBank/DDBJ databases">
        <authorList>
            <person name="Corre E."/>
            <person name="Pelletier E."/>
            <person name="Niang G."/>
            <person name="Scheremetjew M."/>
            <person name="Finn R."/>
            <person name="Kale V."/>
            <person name="Holt S."/>
            <person name="Cochrane G."/>
            <person name="Meng A."/>
            <person name="Brown T."/>
            <person name="Cohen L."/>
        </authorList>
    </citation>
    <scope>NUCLEOTIDE SEQUENCE</scope>
    <source>
        <strain evidence="6">OF101</strain>
    </source>
</reference>
<dbReference type="EMBL" id="HBGE01020261">
    <property type="protein sequence ID" value="CAD9110559.1"/>
    <property type="molecule type" value="Transcribed_RNA"/>
</dbReference>
<evidence type="ECO:0000256" key="4">
    <source>
        <dbReference type="PROSITE-ProRule" id="PRU00175"/>
    </source>
</evidence>
<dbReference type="AlphaFoldDB" id="A0A7S1LQ93"/>
<keyword evidence="1" id="KW-0479">Metal-binding</keyword>
<evidence type="ECO:0000259" key="5">
    <source>
        <dbReference type="PROSITE" id="PS50089"/>
    </source>
</evidence>
<dbReference type="GO" id="GO:0008270">
    <property type="term" value="F:zinc ion binding"/>
    <property type="evidence" value="ECO:0007669"/>
    <property type="project" value="UniProtKB-KW"/>
</dbReference>
<dbReference type="PROSITE" id="PS00518">
    <property type="entry name" value="ZF_RING_1"/>
    <property type="match status" value="1"/>
</dbReference>
<gene>
    <name evidence="6" type="ORF">ACAT0790_LOCUS12189</name>
</gene>
<feature type="domain" description="RING-type" evidence="5">
    <location>
        <begin position="173"/>
        <end position="207"/>
    </location>
</feature>
<evidence type="ECO:0000313" key="6">
    <source>
        <dbReference type="EMBL" id="CAD9110559.1"/>
    </source>
</evidence>
<keyword evidence="3" id="KW-0862">Zinc</keyword>
<dbReference type="SUPFAM" id="SSF57850">
    <property type="entry name" value="RING/U-box"/>
    <property type="match status" value="1"/>
</dbReference>
<evidence type="ECO:0000256" key="2">
    <source>
        <dbReference type="ARBA" id="ARBA00022771"/>
    </source>
</evidence>
<dbReference type="PROSITE" id="PS50089">
    <property type="entry name" value="ZF_RING_2"/>
    <property type="match status" value="1"/>
</dbReference>
<dbReference type="InterPro" id="IPR017907">
    <property type="entry name" value="Znf_RING_CS"/>
</dbReference>
<protein>
    <recommendedName>
        <fullName evidence="5">RING-type domain-containing protein</fullName>
    </recommendedName>
</protein>
<accession>A0A7S1LQ93</accession>
<dbReference type="InterPro" id="IPR001841">
    <property type="entry name" value="Znf_RING"/>
</dbReference>
<evidence type="ECO:0000256" key="1">
    <source>
        <dbReference type="ARBA" id="ARBA00022723"/>
    </source>
</evidence>
<organism evidence="6">
    <name type="scientific">Alexandrium catenella</name>
    <name type="common">Red tide dinoflagellate</name>
    <name type="synonym">Gonyaulax catenella</name>
    <dbReference type="NCBI Taxonomy" id="2925"/>
    <lineage>
        <taxon>Eukaryota</taxon>
        <taxon>Sar</taxon>
        <taxon>Alveolata</taxon>
        <taxon>Dinophyceae</taxon>
        <taxon>Gonyaulacales</taxon>
        <taxon>Pyrocystaceae</taxon>
        <taxon>Alexandrium</taxon>
    </lineage>
</organism>
<dbReference type="Gene3D" id="3.30.40.10">
    <property type="entry name" value="Zinc/RING finger domain, C3HC4 (zinc finger)"/>
    <property type="match status" value="1"/>
</dbReference>
<sequence>MRNTGRPWAPSLPAGIPGRRFSAMSFVAELGARTRRAVDAKGPEIEELREQWLREADQFFNDFKLECCRRADARCDNACVDLCSWDGADATWASPVQFGVNDKESLGPKYSFIGTELAKRIDPMGFATVRIEMRPVGEANGWKKYVAVVRWAVPDSAAPAKPGPKHGNLVVQCGVCMEKLPSSVLSPCGHLVCQTCAEKHQRCPFCRERVDSAQVVFKP</sequence>
<evidence type="ECO:0000256" key="3">
    <source>
        <dbReference type="ARBA" id="ARBA00022833"/>
    </source>
</evidence>